<feature type="transmembrane region" description="Helical" evidence="1">
    <location>
        <begin position="21"/>
        <end position="39"/>
    </location>
</feature>
<feature type="transmembrane region" description="Helical" evidence="1">
    <location>
        <begin position="51"/>
        <end position="72"/>
    </location>
</feature>
<keyword evidence="1" id="KW-0472">Membrane</keyword>
<evidence type="ECO:0000313" key="3">
    <source>
        <dbReference type="Proteomes" id="UP001596411"/>
    </source>
</evidence>
<dbReference type="RefSeq" id="WP_346063314.1">
    <property type="nucleotide sequence ID" value="NZ_BAAADR010000017.1"/>
</dbReference>
<comment type="caution">
    <text evidence="2">The sequence shown here is derived from an EMBL/GenBank/DDBJ whole genome shotgun (WGS) entry which is preliminary data.</text>
</comment>
<keyword evidence="3" id="KW-1185">Reference proteome</keyword>
<proteinExistence type="predicted"/>
<keyword evidence="1" id="KW-1133">Transmembrane helix</keyword>
<reference evidence="3" key="1">
    <citation type="journal article" date="2019" name="Int. J. Syst. Evol. Microbiol.">
        <title>The Global Catalogue of Microorganisms (GCM) 10K type strain sequencing project: providing services to taxonomists for standard genome sequencing and annotation.</title>
        <authorList>
            <consortium name="The Broad Institute Genomics Platform"/>
            <consortium name="The Broad Institute Genome Sequencing Center for Infectious Disease"/>
            <person name="Wu L."/>
            <person name="Ma J."/>
        </authorList>
    </citation>
    <scope>NUCLEOTIDE SEQUENCE [LARGE SCALE GENOMIC DNA]</scope>
    <source>
        <strain evidence="3">CGMCC 1.13666</strain>
    </source>
</reference>
<gene>
    <name evidence="2" type="ORF">ACFQH5_14685</name>
</gene>
<accession>A0ABW2F1A4</accession>
<evidence type="ECO:0000313" key="2">
    <source>
        <dbReference type="EMBL" id="MFC7090798.1"/>
    </source>
</evidence>
<protein>
    <submittedName>
        <fullName evidence="2">Uncharacterized protein</fullName>
    </submittedName>
</protein>
<dbReference type="Proteomes" id="UP001596411">
    <property type="component" value="Unassembled WGS sequence"/>
</dbReference>
<sequence length="83" mass="8900">MDAKDDFQTEKPAAEWLSLAVAFRAVAVLSLAMGGYLFFEALQYASVAGPGVYITAALRLGIAVVIALFLLLGEKVCRYLDGE</sequence>
<dbReference type="EMBL" id="JBHSZP010000028">
    <property type="protein sequence ID" value="MFC7090798.1"/>
    <property type="molecule type" value="Genomic_DNA"/>
</dbReference>
<name>A0ABW2F1A4_9GAMM</name>
<organism evidence="2 3">
    <name type="scientific">Halomonas salifodinae</name>
    <dbReference type="NCBI Taxonomy" id="438745"/>
    <lineage>
        <taxon>Bacteria</taxon>
        <taxon>Pseudomonadati</taxon>
        <taxon>Pseudomonadota</taxon>
        <taxon>Gammaproteobacteria</taxon>
        <taxon>Oceanospirillales</taxon>
        <taxon>Halomonadaceae</taxon>
        <taxon>Halomonas</taxon>
    </lineage>
</organism>
<evidence type="ECO:0000256" key="1">
    <source>
        <dbReference type="SAM" id="Phobius"/>
    </source>
</evidence>
<keyword evidence="1" id="KW-0812">Transmembrane</keyword>